<reference evidence="1" key="1">
    <citation type="journal article" date="2023" name="Mol. Phylogenet. Evol.">
        <title>Genome-scale phylogeny and comparative genomics of the fungal order Sordariales.</title>
        <authorList>
            <person name="Hensen N."/>
            <person name="Bonometti L."/>
            <person name="Westerberg I."/>
            <person name="Brannstrom I.O."/>
            <person name="Guillou S."/>
            <person name="Cros-Aarteil S."/>
            <person name="Calhoun S."/>
            <person name="Haridas S."/>
            <person name="Kuo A."/>
            <person name="Mondo S."/>
            <person name="Pangilinan J."/>
            <person name="Riley R."/>
            <person name="LaButti K."/>
            <person name="Andreopoulos B."/>
            <person name="Lipzen A."/>
            <person name="Chen C."/>
            <person name="Yan M."/>
            <person name="Daum C."/>
            <person name="Ng V."/>
            <person name="Clum A."/>
            <person name="Steindorff A."/>
            <person name="Ohm R.A."/>
            <person name="Martin F."/>
            <person name="Silar P."/>
            <person name="Natvig D.O."/>
            <person name="Lalanne C."/>
            <person name="Gautier V."/>
            <person name="Ament-Velasquez S.L."/>
            <person name="Kruys A."/>
            <person name="Hutchinson M.I."/>
            <person name="Powell A.J."/>
            <person name="Barry K."/>
            <person name="Miller A.N."/>
            <person name="Grigoriev I.V."/>
            <person name="Debuchy R."/>
            <person name="Gladieux P."/>
            <person name="Hiltunen Thoren M."/>
            <person name="Johannesson H."/>
        </authorList>
    </citation>
    <scope>NUCLEOTIDE SEQUENCE</scope>
    <source>
        <strain evidence="1">CBS 118394</strain>
    </source>
</reference>
<evidence type="ECO:0000313" key="1">
    <source>
        <dbReference type="EMBL" id="KAK3321697.1"/>
    </source>
</evidence>
<gene>
    <name evidence="1" type="ORF">B0H66DRAFT_618727</name>
</gene>
<reference evidence="1" key="2">
    <citation type="submission" date="2023-06" db="EMBL/GenBank/DDBJ databases">
        <authorList>
            <consortium name="Lawrence Berkeley National Laboratory"/>
            <person name="Haridas S."/>
            <person name="Hensen N."/>
            <person name="Bonometti L."/>
            <person name="Westerberg I."/>
            <person name="Brannstrom I.O."/>
            <person name="Guillou S."/>
            <person name="Cros-Aarteil S."/>
            <person name="Calhoun S."/>
            <person name="Kuo A."/>
            <person name="Mondo S."/>
            <person name="Pangilinan J."/>
            <person name="Riley R."/>
            <person name="Labutti K."/>
            <person name="Andreopoulos B."/>
            <person name="Lipzen A."/>
            <person name="Chen C."/>
            <person name="Yanf M."/>
            <person name="Daum C."/>
            <person name="Ng V."/>
            <person name="Clum A."/>
            <person name="Steindorff A."/>
            <person name="Ohm R."/>
            <person name="Martin F."/>
            <person name="Silar P."/>
            <person name="Natvig D."/>
            <person name="Lalanne C."/>
            <person name="Gautier V."/>
            <person name="Ament-Velasquez S.L."/>
            <person name="Kruys A."/>
            <person name="Hutchinson M.I."/>
            <person name="Powell A.J."/>
            <person name="Barry K."/>
            <person name="Miller A.N."/>
            <person name="Grigoriev I.V."/>
            <person name="Debuchy R."/>
            <person name="Gladieux P."/>
            <person name="Thoren M.H."/>
            <person name="Johannesson H."/>
        </authorList>
    </citation>
    <scope>NUCLEOTIDE SEQUENCE</scope>
    <source>
        <strain evidence="1">CBS 118394</strain>
    </source>
</reference>
<evidence type="ECO:0000313" key="2">
    <source>
        <dbReference type="Proteomes" id="UP001283341"/>
    </source>
</evidence>
<dbReference type="Proteomes" id="UP001283341">
    <property type="component" value="Unassembled WGS sequence"/>
</dbReference>
<accession>A0AAE0IAS4</accession>
<keyword evidence="2" id="KW-1185">Reference proteome</keyword>
<organism evidence="1 2">
    <name type="scientific">Apodospora peruviana</name>
    <dbReference type="NCBI Taxonomy" id="516989"/>
    <lineage>
        <taxon>Eukaryota</taxon>
        <taxon>Fungi</taxon>
        <taxon>Dikarya</taxon>
        <taxon>Ascomycota</taxon>
        <taxon>Pezizomycotina</taxon>
        <taxon>Sordariomycetes</taxon>
        <taxon>Sordariomycetidae</taxon>
        <taxon>Sordariales</taxon>
        <taxon>Lasiosphaeriaceae</taxon>
        <taxon>Apodospora</taxon>
    </lineage>
</organism>
<protein>
    <submittedName>
        <fullName evidence="1">Uncharacterized protein</fullName>
    </submittedName>
</protein>
<proteinExistence type="predicted"/>
<dbReference type="EMBL" id="JAUEDM010000003">
    <property type="protein sequence ID" value="KAK3321697.1"/>
    <property type="molecule type" value="Genomic_DNA"/>
</dbReference>
<comment type="caution">
    <text evidence="1">The sequence shown here is derived from an EMBL/GenBank/DDBJ whole genome shotgun (WGS) entry which is preliminary data.</text>
</comment>
<name>A0AAE0IAS4_9PEZI</name>
<sequence length="244" mass="25863">MTGLLAVQAAAIASELETTPTTLITATSVTEVAWTTINMALPYPYEDPSISIAPEATRTAVLGMYYANPCGGGTEFASTTTVNLPVDCHGASAVSTSVRWGRCPLGGRKPPNIVDTVTSTPFTSFGYTCLPTPAPASLSSYNVADVTHTLPVPTLLPDQKPAQTPTALEVVHHPDGECRVNLGLQPTEGGDRGTWVVKECSSSALHRVTYARTVTSTIEFSFEWTPTETVPAATPSVKWVYDCK</sequence>
<dbReference type="AlphaFoldDB" id="A0AAE0IAS4"/>